<dbReference type="InterPro" id="IPR050644">
    <property type="entry name" value="PG_Glycine_Bridge_Synth"/>
</dbReference>
<dbReference type="InterPro" id="IPR016181">
    <property type="entry name" value="Acyl_CoA_acyltransferase"/>
</dbReference>
<dbReference type="InterPro" id="IPR038740">
    <property type="entry name" value="BioF2-like_GNAT_dom"/>
</dbReference>
<protein>
    <recommendedName>
        <fullName evidence="1">BioF2-like acetyltransferase domain-containing protein</fullName>
    </recommendedName>
</protein>
<evidence type="ECO:0000313" key="3">
    <source>
        <dbReference type="Proteomes" id="UP000005741"/>
    </source>
</evidence>
<dbReference type="EMBL" id="CM001436">
    <property type="protein sequence ID" value="EHQ34317.1"/>
    <property type="molecule type" value="Genomic_DNA"/>
</dbReference>
<dbReference type="STRING" id="937775.Metlim_0164"/>
<keyword evidence="3" id="KW-1185">Reference proteome</keyword>
<dbReference type="OrthoDB" id="140543at2157"/>
<dbReference type="HOGENOM" id="CLU_071764_0_0_2"/>
<dbReference type="AlphaFoldDB" id="H1YZQ5"/>
<gene>
    <name evidence="2" type="ORF">Metlim_0164</name>
</gene>
<dbReference type="PANTHER" id="PTHR36174:SF1">
    <property type="entry name" value="LIPID II:GLYCINE GLYCYLTRANSFERASE"/>
    <property type="match status" value="1"/>
</dbReference>
<dbReference type="Pfam" id="PF13480">
    <property type="entry name" value="Acetyltransf_6"/>
    <property type="match status" value="1"/>
</dbReference>
<name>H1YZQ5_9EURY</name>
<accession>H1YZQ5</accession>
<dbReference type="RefSeq" id="WP_004075903.1">
    <property type="nucleotide sequence ID" value="NZ_CM001436.1"/>
</dbReference>
<reference evidence="2 3" key="1">
    <citation type="submission" date="2011-10" db="EMBL/GenBank/DDBJ databases">
        <title>The Improved High-Quality Draft genome of Methanoplanus limicola DSM 2279.</title>
        <authorList>
            <consortium name="US DOE Joint Genome Institute (JGI-PGF)"/>
            <person name="Lucas S."/>
            <person name="Copeland A."/>
            <person name="Lapidus A."/>
            <person name="Glavina del Rio T."/>
            <person name="Dalin E."/>
            <person name="Tice H."/>
            <person name="Bruce D."/>
            <person name="Goodwin L."/>
            <person name="Pitluck S."/>
            <person name="Peters L."/>
            <person name="Mikhailova N."/>
            <person name="Lu M."/>
            <person name="Kyrpides N."/>
            <person name="Mavromatis K."/>
            <person name="Ivanova N."/>
            <person name="Markowitz V."/>
            <person name="Cheng J.-F."/>
            <person name="Hugenholtz P."/>
            <person name="Woyke T."/>
            <person name="Wu D."/>
            <person name="Wirth R."/>
            <person name="Brambilla E.-M."/>
            <person name="Klenk H.-P."/>
            <person name="Eisen J.A."/>
        </authorList>
    </citation>
    <scope>NUCLEOTIDE SEQUENCE [LARGE SCALE GENOMIC DNA]</scope>
    <source>
        <strain evidence="2 3">DSM 2279</strain>
    </source>
</reference>
<evidence type="ECO:0000313" key="2">
    <source>
        <dbReference type="EMBL" id="EHQ34317.1"/>
    </source>
</evidence>
<proteinExistence type="predicted"/>
<feature type="domain" description="BioF2-like acetyltransferase" evidence="1">
    <location>
        <begin position="177"/>
        <end position="300"/>
    </location>
</feature>
<dbReference type="Gene3D" id="3.40.630.30">
    <property type="match status" value="1"/>
</dbReference>
<evidence type="ECO:0000259" key="1">
    <source>
        <dbReference type="Pfam" id="PF13480"/>
    </source>
</evidence>
<dbReference type="PANTHER" id="PTHR36174">
    <property type="entry name" value="LIPID II:GLYCINE GLYCYLTRANSFERASE"/>
    <property type="match status" value="1"/>
</dbReference>
<dbReference type="InParanoid" id="H1YZQ5"/>
<dbReference type="SUPFAM" id="SSF55729">
    <property type="entry name" value="Acyl-CoA N-acyltransferases (Nat)"/>
    <property type="match status" value="1"/>
</dbReference>
<dbReference type="Proteomes" id="UP000005741">
    <property type="component" value="Chromosome"/>
</dbReference>
<sequence>MELKVADEGDKNSWDDLVFSSDNSTLYHTWDWLVKMNEHSSIKVFSGSIDPVLYRLMAYEGSELYGLIPLYVYKFLSVNIVFSPPVGVENSYLGPVIKKYDDIKLRNKYSKFIVFQKVLDGFMKDHLMSDVIKIDMSPFPYDPRSFIWSGYSVVPRHTYVLSLKEGKDVVWTNIHINLRSEIKKARKAGIVIEEGSKEHIDQLFDLMVKRGRIHTSREYIHDIYDDFSRGYVKLFIAKKDDQFLTGVLITYYKKKVDAWIGAPGLLFGNLNLNGILLWHTIEWACSQGYDYYEIIGADTPELFPFKNKFNAELRHYYSMRWYSPLIRIGKGIYHSFKPEFR</sequence>
<organism evidence="2 3">
    <name type="scientific">Methanoplanus limicola DSM 2279</name>
    <dbReference type="NCBI Taxonomy" id="937775"/>
    <lineage>
        <taxon>Archaea</taxon>
        <taxon>Methanobacteriati</taxon>
        <taxon>Methanobacteriota</taxon>
        <taxon>Stenosarchaea group</taxon>
        <taxon>Methanomicrobia</taxon>
        <taxon>Methanomicrobiales</taxon>
        <taxon>Methanomicrobiaceae</taxon>
        <taxon>Methanoplanus</taxon>
    </lineage>
</organism>